<reference evidence="2" key="1">
    <citation type="submission" date="2019-08" db="EMBL/GenBank/DDBJ databases">
        <title>The improved chromosome-level genome for the pearl oyster Pinctada fucata martensii using PacBio sequencing and Hi-C.</title>
        <authorList>
            <person name="Zheng Z."/>
        </authorList>
    </citation>
    <scope>NUCLEOTIDE SEQUENCE</scope>
    <source>
        <strain evidence="2">ZZ-2019</strain>
        <tissue evidence="2">Adductor muscle</tissue>
    </source>
</reference>
<proteinExistence type="predicted"/>
<dbReference type="AlphaFoldDB" id="A0AA89BX18"/>
<feature type="chain" id="PRO_5041651009" evidence="1">
    <location>
        <begin position="18"/>
        <end position="78"/>
    </location>
</feature>
<keyword evidence="3" id="KW-1185">Reference proteome</keyword>
<organism evidence="2 3">
    <name type="scientific">Pinctada imbricata</name>
    <name type="common">Atlantic pearl-oyster</name>
    <name type="synonym">Pinctada martensii</name>
    <dbReference type="NCBI Taxonomy" id="66713"/>
    <lineage>
        <taxon>Eukaryota</taxon>
        <taxon>Metazoa</taxon>
        <taxon>Spiralia</taxon>
        <taxon>Lophotrochozoa</taxon>
        <taxon>Mollusca</taxon>
        <taxon>Bivalvia</taxon>
        <taxon>Autobranchia</taxon>
        <taxon>Pteriomorphia</taxon>
        <taxon>Pterioida</taxon>
        <taxon>Pterioidea</taxon>
        <taxon>Pteriidae</taxon>
        <taxon>Pinctada</taxon>
    </lineage>
</organism>
<comment type="caution">
    <text evidence="2">The sequence shown here is derived from an EMBL/GenBank/DDBJ whole genome shotgun (WGS) entry which is preliminary data.</text>
</comment>
<dbReference type="EMBL" id="VSWD01000007">
    <property type="protein sequence ID" value="KAK3097589.1"/>
    <property type="molecule type" value="Genomic_DNA"/>
</dbReference>
<name>A0AA89BX18_PINIB</name>
<keyword evidence="1" id="KW-0732">Signal</keyword>
<gene>
    <name evidence="2" type="ORF">FSP39_011201</name>
</gene>
<sequence>MDISAGSLFLLVTSVLASCVAVIFAVLICSWCYGNRDEDSDDEDGEQLAEKYMAPSTQDDGVRMLNKRSWEERGKYHQ</sequence>
<protein>
    <submittedName>
        <fullName evidence="2">Uncharacterized protein</fullName>
    </submittedName>
</protein>
<dbReference type="Proteomes" id="UP001186944">
    <property type="component" value="Unassembled WGS sequence"/>
</dbReference>
<feature type="signal peptide" evidence="1">
    <location>
        <begin position="1"/>
        <end position="17"/>
    </location>
</feature>
<accession>A0AA89BX18</accession>
<evidence type="ECO:0000313" key="2">
    <source>
        <dbReference type="EMBL" id="KAK3097589.1"/>
    </source>
</evidence>
<evidence type="ECO:0000313" key="3">
    <source>
        <dbReference type="Proteomes" id="UP001186944"/>
    </source>
</evidence>
<evidence type="ECO:0000256" key="1">
    <source>
        <dbReference type="SAM" id="SignalP"/>
    </source>
</evidence>